<dbReference type="InterPro" id="IPR036938">
    <property type="entry name" value="PAP2/HPO_sf"/>
</dbReference>
<protein>
    <submittedName>
        <fullName evidence="3">Phosphatase PAP2 family protein</fullName>
    </submittedName>
</protein>
<comment type="caution">
    <text evidence="3">The sequence shown here is derived from an EMBL/GenBank/DDBJ whole genome shotgun (WGS) entry which is preliminary data.</text>
</comment>
<gene>
    <name evidence="3" type="ORF">GK047_13020</name>
</gene>
<dbReference type="InterPro" id="IPR000326">
    <property type="entry name" value="PAP2/HPO"/>
</dbReference>
<keyword evidence="1" id="KW-0472">Membrane</keyword>
<dbReference type="SUPFAM" id="SSF48317">
    <property type="entry name" value="Acid phosphatase/Vanadium-dependent haloperoxidase"/>
    <property type="match status" value="1"/>
</dbReference>
<evidence type="ECO:0000313" key="3">
    <source>
        <dbReference type="EMBL" id="NEW06925.1"/>
    </source>
</evidence>
<feature type="transmembrane region" description="Helical" evidence="1">
    <location>
        <begin position="107"/>
        <end position="127"/>
    </location>
</feature>
<dbReference type="PANTHER" id="PTHR14969:SF13">
    <property type="entry name" value="AT30094P"/>
    <property type="match status" value="1"/>
</dbReference>
<feature type="transmembrane region" description="Helical" evidence="1">
    <location>
        <begin position="147"/>
        <end position="168"/>
    </location>
</feature>
<evidence type="ECO:0000259" key="2">
    <source>
        <dbReference type="SMART" id="SM00014"/>
    </source>
</evidence>
<feature type="transmembrane region" description="Helical" evidence="1">
    <location>
        <begin position="175"/>
        <end position="198"/>
    </location>
</feature>
<dbReference type="AlphaFoldDB" id="A0A6G3ZXT8"/>
<dbReference type="Gene3D" id="1.20.144.10">
    <property type="entry name" value="Phosphatidic acid phosphatase type 2/haloperoxidase"/>
    <property type="match status" value="1"/>
</dbReference>
<feature type="transmembrane region" description="Helical" evidence="1">
    <location>
        <begin position="24"/>
        <end position="42"/>
    </location>
</feature>
<proteinExistence type="predicted"/>
<name>A0A6G3ZXT8_9BACL</name>
<feature type="transmembrane region" description="Helical" evidence="1">
    <location>
        <begin position="72"/>
        <end position="98"/>
    </location>
</feature>
<feature type="domain" description="Phosphatidic acid phosphatase type 2/haloperoxidase" evidence="2">
    <location>
        <begin position="106"/>
        <end position="219"/>
    </location>
</feature>
<dbReference type="CDD" id="cd03392">
    <property type="entry name" value="PAP2_like_2"/>
    <property type="match status" value="1"/>
</dbReference>
<feature type="transmembrane region" description="Helical" evidence="1">
    <location>
        <begin position="204"/>
        <end position="225"/>
    </location>
</feature>
<dbReference type="RefSeq" id="WP_163946928.1">
    <property type="nucleotide sequence ID" value="NZ_JAAIKC010000004.1"/>
</dbReference>
<keyword evidence="1" id="KW-1133">Transmembrane helix</keyword>
<accession>A0A6G3ZXT8</accession>
<dbReference type="Pfam" id="PF01569">
    <property type="entry name" value="PAP2"/>
    <property type="match status" value="1"/>
</dbReference>
<evidence type="ECO:0000256" key="1">
    <source>
        <dbReference type="SAM" id="Phobius"/>
    </source>
</evidence>
<dbReference type="PANTHER" id="PTHR14969">
    <property type="entry name" value="SPHINGOSINE-1-PHOSPHATE PHOSPHOHYDROLASE"/>
    <property type="match status" value="1"/>
</dbReference>
<dbReference type="EMBL" id="JAAIKC010000004">
    <property type="protein sequence ID" value="NEW06925.1"/>
    <property type="molecule type" value="Genomic_DNA"/>
</dbReference>
<sequence>MKTEDEVTLVENGEVYRKRLYKDLFWGAAMAIILLMGFIVLSKSLSSSWLERLDITIGQAIRSIRSEGLTQIAIFFTILGKLITESVLFLVAAAWLLFKYKIRWETLILFAGAAGAWVLNALLKMIFERVRPLEEWLIQAEGFSFPSGHAMVASLFYGLIGYLLWVNIRNSWKGAWCVPVITIFVILCIGISRIYLGVHYPSDVLAGFAAGSAGLIGCIMGIQAIQYKQIKQSKA</sequence>
<reference evidence="3" key="1">
    <citation type="submission" date="2020-02" db="EMBL/GenBank/DDBJ databases">
        <authorList>
            <person name="Shen X.-R."/>
            <person name="Zhang Y.-X."/>
        </authorList>
    </citation>
    <scope>NUCLEOTIDE SEQUENCE</scope>
    <source>
        <strain evidence="3">SYP-B3998</strain>
    </source>
</reference>
<organism evidence="3">
    <name type="scientific">Paenibacillus sp. SYP-B3998</name>
    <dbReference type="NCBI Taxonomy" id="2678564"/>
    <lineage>
        <taxon>Bacteria</taxon>
        <taxon>Bacillati</taxon>
        <taxon>Bacillota</taxon>
        <taxon>Bacilli</taxon>
        <taxon>Bacillales</taxon>
        <taxon>Paenibacillaceae</taxon>
        <taxon>Paenibacillus</taxon>
    </lineage>
</organism>
<keyword evidence="1" id="KW-0812">Transmembrane</keyword>
<dbReference type="SMART" id="SM00014">
    <property type="entry name" value="acidPPc"/>
    <property type="match status" value="1"/>
</dbReference>